<sequence>MMSKAHSRREAMGTVAQLDRLPSSELGMGDSISQQSRPGQPPTPDQILPFHHATSLHSSAAGRWPVDSLEVSASPAKSSQHNEHHPRAAGKCKQPTARPNPGTAEAARPCKGKTADLETTQRISNLGPVSPDIHPSRAVHSRPQAAAARQEASMAPAADTADTLAGDVTEISQSAGEDEGHCCDSMASALAPLMQAHVRSKPELPAEVTDDSEAPSKSSSDKAQQLSLAELRALFGVPLTEAAARLGVQRQDLVRSCRRHHLKGWPRRCISVTEAARSEDGSMPVSSLSNPDASELAAFVPFGALAQRATTLASQADSVHTRSSSRVGGSRVHAFEACTRHQGALRLEEPIEHAFGTGLEQQAMRWEGRVRGITPAEAAALQEVASSKGLSGHRLSLLTGPISQGAPSIELDRPGMWAPRILQARAQAEEATSTPGLQRSRAARSAPAAAPMQPAAAASLAAAVPAAGRAPPAAAGKAGLATNAAEDLNEAAAAVTGLWLADPASRTTETLCQHEAASVAEQNGSGAQKHAGSAFLAQQAVGAELGTEPDSCTKPISQSLPQEPAAELTEQPGSAPAAQLPPGGLWTCRQPCAKPAVSAPLQGCPRPRDVRKKQAGMRRTLSAPHLDSASKPCLIEVTSPALQPAGCAGNPEVHAAATSMLRPAEQQQPQTGLATKDLAISSLTAVRGAAAPFWSEKAGAVQADLACPASMQPTQGSPTPVTPSPPVPKQAPATDAAGRKRQPKTTEAPPAAEKAPADMLIGKKRPGSRKRAKAAGQAAQAGGGQRLGKRRGRPAGSGRTAQAKVADLAQAVAGLESKRPVKKSRKAIEAEEALRSLHKEEAALSGSQKTREAQPGQSLNETHSTDQVQGHMLQTPICKQTPAAPGSCEVAASDVAGLLGSNDMGMECHERLPDHLSGAQQVLDGFLNLSPPPALPGSMFGGSACHSLLGSPLPRMDSPDYHQMFYGDALNDLSLGAFSDIADSFGFGCPNN</sequence>
<dbReference type="GO" id="GO:0003677">
    <property type="term" value="F:DNA binding"/>
    <property type="evidence" value="ECO:0007669"/>
    <property type="project" value="UniProtKB-KW"/>
</dbReference>
<feature type="region of interest" description="Disordered" evidence="5">
    <location>
        <begin position="841"/>
        <end position="868"/>
    </location>
</feature>
<evidence type="ECO:0000256" key="1">
    <source>
        <dbReference type="ARBA" id="ARBA00023015"/>
    </source>
</evidence>
<feature type="region of interest" description="Disordered" evidence="5">
    <location>
        <begin position="709"/>
        <end position="803"/>
    </location>
</feature>
<feature type="compositionally biased region" description="Low complexity" evidence="5">
    <location>
        <begin position="745"/>
        <end position="754"/>
    </location>
</feature>
<dbReference type="EMBL" id="CAUYUE010000008">
    <property type="protein sequence ID" value="CAK0783398.1"/>
    <property type="molecule type" value="Genomic_DNA"/>
</dbReference>
<evidence type="ECO:0000313" key="8">
    <source>
        <dbReference type="Proteomes" id="UP001314263"/>
    </source>
</evidence>
<keyword evidence="3" id="KW-0804">Transcription</keyword>
<dbReference type="Proteomes" id="UP001314263">
    <property type="component" value="Unassembled WGS sequence"/>
</dbReference>
<feature type="region of interest" description="Disordered" evidence="5">
    <location>
        <begin position="546"/>
        <end position="582"/>
    </location>
</feature>
<feature type="compositionally biased region" description="Pro residues" evidence="5">
    <location>
        <begin position="720"/>
        <end position="729"/>
    </location>
</feature>
<feature type="region of interest" description="Disordered" evidence="5">
    <location>
        <begin position="200"/>
        <end position="223"/>
    </location>
</feature>
<evidence type="ECO:0000256" key="2">
    <source>
        <dbReference type="ARBA" id="ARBA00023125"/>
    </source>
</evidence>
<evidence type="ECO:0000256" key="4">
    <source>
        <dbReference type="ARBA" id="ARBA00023242"/>
    </source>
</evidence>
<dbReference type="AlphaFoldDB" id="A0AAV1I892"/>
<name>A0AAV1I892_9CHLO</name>
<accession>A0AAV1I892</accession>
<feature type="domain" description="RWP-RK" evidence="6">
    <location>
        <begin position="209"/>
        <end position="294"/>
    </location>
</feature>
<evidence type="ECO:0000256" key="5">
    <source>
        <dbReference type="SAM" id="MobiDB-lite"/>
    </source>
</evidence>
<feature type="region of interest" description="Disordered" evidence="5">
    <location>
        <begin position="597"/>
        <end position="626"/>
    </location>
</feature>
<dbReference type="Pfam" id="PF02042">
    <property type="entry name" value="RWP-RK"/>
    <property type="match status" value="1"/>
</dbReference>
<protein>
    <recommendedName>
        <fullName evidence="6">RWP-RK domain-containing protein</fullName>
    </recommendedName>
</protein>
<keyword evidence="1" id="KW-0805">Transcription regulation</keyword>
<keyword evidence="4" id="KW-0539">Nucleus</keyword>
<proteinExistence type="predicted"/>
<feature type="region of interest" description="Disordered" evidence="5">
    <location>
        <begin position="1"/>
        <end position="112"/>
    </location>
</feature>
<gene>
    <name evidence="7" type="ORF">CVIRNUC_006597</name>
</gene>
<dbReference type="InterPro" id="IPR003035">
    <property type="entry name" value="RWP-RK_dom"/>
</dbReference>
<comment type="caution">
    <text evidence="7">The sequence shown here is derived from an EMBL/GenBank/DDBJ whole genome shotgun (WGS) entry which is preliminary data.</text>
</comment>
<organism evidence="7 8">
    <name type="scientific">Coccomyxa viridis</name>
    <dbReference type="NCBI Taxonomy" id="1274662"/>
    <lineage>
        <taxon>Eukaryota</taxon>
        <taxon>Viridiplantae</taxon>
        <taxon>Chlorophyta</taxon>
        <taxon>core chlorophytes</taxon>
        <taxon>Trebouxiophyceae</taxon>
        <taxon>Trebouxiophyceae incertae sedis</taxon>
        <taxon>Coccomyxaceae</taxon>
        <taxon>Coccomyxa</taxon>
    </lineage>
</organism>
<dbReference type="PROSITE" id="PS51519">
    <property type="entry name" value="RWP_RK"/>
    <property type="match status" value="1"/>
</dbReference>
<keyword evidence="8" id="KW-1185">Reference proteome</keyword>
<evidence type="ECO:0000313" key="7">
    <source>
        <dbReference type="EMBL" id="CAK0783398.1"/>
    </source>
</evidence>
<feature type="compositionally biased region" description="Basic residues" evidence="5">
    <location>
        <begin position="762"/>
        <end position="773"/>
    </location>
</feature>
<keyword evidence="2" id="KW-0238">DNA-binding</keyword>
<evidence type="ECO:0000256" key="3">
    <source>
        <dbReference type="ARBA" id="ARBA00023163"/>
    </source>
</evidence>
<reference evidence="7 8" key="1">
    <citation type="submission" date="2023-10" db="EMBL/GenBank/DDBJ databases">
        <authorList>
            <person name="Maclean D."/>
            <person name="Macfadyen A."/>
        </authorList>
    </citation>
    <scope>NUCLEOTIDE SEQUENCE [LARGE SCALE GENOMIC DNA]</scope>
</reference>
<feature type="region of interest" description="Disordered" evidence="5">
    <location>
        <begin position="425"/>
        <end position="450"/>
    </location>
</feature>
<evidence type="ECO:0000259" key="6">
    <source>
        <dbReference type="PROSITE" id="PS51519"/>
    </source>
</evidence>
<feature type="compositionally biased region" description="Polar residues" evidence="5">
    <location>
        <begin position="855"/>
        <end position="868"/>
    </location>
</feature>